<name>A0ABU9GBD2_9GAMM</name>
<dbReference type="InterPro" id="IPR048341">
    <property type="entry name" value="DUF1285_N"/>
</dbReference>
<reference evidence="2 3" key="1">
    <citation type="submission" date="2024-02" db="EMBL/GenBank/DDBJ databases">
        <title>Bacteria isolated from the canopy kelp, Nereocystis luetkeana.</title>
        <authorList>
            <person name="Pfister C.A."/>
            <person name="Younker I.T."/>
            <person name="Light S.H."/>
        </authorList>
    </citation>
    <scope>NUCLEOTIDE SEQUENCE [LARGE SCALE GENOMIC DNA]</scope>
    <source>
        <strain evidence="2 3">TI.4.07</strain>
    </source>
</reference>
<organism evidence="2 3">
    <name type="scientific">Marinomonas arenicola</name>
    <dbReference type="NCBI Taxonomy" id="569601"/>
    <lineage>
        <taxon>Bacteria</taxon>
        <taxon>Pseudomonadati</taxon>
        <taxon>Pseudomonadota</taxon>
        <taxon>Gammaproteobacteria</taxon>
        <taxon>Oceanospirillales</taxon>
        <taxon>Oceanospirillaceae</taxon>
        <taxon>Marinomonas</taxon>
    </lineage>
</organism>
<proteinExistence type="predicted"/>
<evidence type="ECO:0000313" key="2">
    <source>
        <dbReference type="EMBL" id="MEL0615088.1"/>
    </source>
</evidence>
<evidence type="ECO:0000259" key="1">
    <source>
        <dbReference type="Pfam" id="PF06938"/>
    </source>
</evidence>
<evidence type="ECO:0000313" key="3">
    <source>
        <dbReference type="Proteomes" id="UP001379949"/>
    </source>
</evidence>
<dbReference type="EMBL" id="JBAKAR010000272">
    <property type="protein sequence ID" value="MEL0615088.1"/>
    <property type="molecule type" value="Genomic_DNA"/>
</dbReference>
<protein>
    <submittedName>
        <fullName evidence="2">DUF1285 domain-containing protein</fullName>
    </submittedName>
</protein>
<dbReference type="Gene3D" id="3.10.540.10">
    <property type="entry name" value="duf1285 like domain"/>
    <property type="match status" value="1"/>
</dbReference>
<dbReference type="Proteomes" id="UP001379949">
    <property type="component" value="Unassembled WGS sequence"/>
</dbReference>
<keyword evidence="3" id="KW-1185">Reference proteome</keyword>
<dbReference type="RefSeq" id="WP_341568270.1">
    <property type="nucleotide sequence ID" value="NZ_JBAKAR010000272.1"/>
</dbReference>
<comment type="caution">
    <text evidence="2">The sequence shown here is derived from an EMBL/GenBank/DDBJ whole genome shotgun (WGS) entry which is preliminary data.</text>
</comment>
<sequence>MHDGYKIKRHKMVTLFSHILWYENGEYLLVTPVEKVRIQVEDAPF</sequence>
<accession>A0ABU9GBD2</accession>
<gene>
    <name evidence="2" type="ORF">V6242_18315</name>
</gene>
<dbReference type="Pfam" id="PF06938">
    <property type="entry name" value="DUF1285_N"/>
    <property type="match status" value="1"/>
</dbReference>
<feature type="domain" description="DUF1285" evidence="1">
    <location>
        <begin position="1"/>
        <end position="43"/>
    </location>
</feature>